<dbReference type="Pfam" id="PF02365">
    <property type="entry name" value="NAM"/>
    <property type="match status" value="1"/>
</dbReference>
<feature type="domain" description="NAC" evidence="8">
    <location>
        <begin position="43"/>
        <end position="204"/>
    </location>
</feature>
<comment type="caution">
    <text evidence="9">The sequence shown here is derived from an EMBL/GenBank/DDBJ whole genome shotgun (WGS) entry which is preliminary data.</text>
</comment>
<dbReference type="GO" id="GO:0003700">
    <property type="term" value="F:DNA-binding transcription factor activity"/>
    <property type="evidence" value="ECO:0007669"/>
    <property type="project" value="InterPro"/>
</dbReference>
<evidence type="ECO:0000256" key="2">
    <source>
        <dbReference type="ARBA" id="ARBA00023015"/>
    </source>
</evidence>
<feature type="region of interest" description="Disordered" evidence="7">
    <location>
        <begin position="225"/>
        <end position="249"/>
    </location>
</feature>
<dbReference type="AlphaFoldDB" id="A0A5J9SRV4"/>
<gene>
    <name evidence="9" type="ORF">EJB05_52853</name>
</gene>
<sequence length="514" mass="58498">MNRGHISSSKLINEKLEEHQISTAKHCPNCHHKIDSKPDWVGLPAGVKFDPTDQELIEHLEAKVKEEGSRSHPLIDEFIPTIDGEDGICYTHPEKLPGVTRDGLSKHFFHRPSKAYTTGTRKRRKIQTECDVHKGETRWHKTGKTRPVMVNGRQKGCKKILVLYTNFGKHRKPEKTNWVMHQYHLGDLEEEKEGELVVCKIFYQTQPRQCSWSSDRGAAAVAATVQEQRRRDSGSGSCSSRDHEVSATSFPAGGYTAVEMQQHLKQPTSDHFSFAPFRKSFDQEVGIGGDQVPPDQLGRSDQQHHAGQEQQPHRPVLATTAVPATAFLISRPSNPISTIVPPAMQHASVVLDHDQFHVPAILLHHHDKFQQQHQTQQQQPQQKLDRRSAGLEELIMGCTSSTSAKGDRKLHVVMQESTHANKIEREGERESAMYIYIYILLLGREKKHHEYMQTRTTLCFAFERQRRAQRPTKLQFLTPKRQNGLTRTGHLTTKIIMGSSNKAGKWRRSIPKEN</sequence>
<dbReference type="GO" id="GO:0000976">
    <property type="term" value="F:transcription cis-regulatory region binding"/>
    <property type="evidence" value="ECO:0007669"/>
    <property type="project" value="UniProtKB-ARBA"/>
</dbReference>
<dbReference type="InterPro" id="IPR044799">
    <property type="entry name" value="SOG1-like"/>
</dbReference>
<keyword evidence="6" id="KW-0539">Nucleus</keyword>
<dbReference type="InterPro" id="IPR036093">
    <property type="entry name" value="NAC_dom_sf"/>
</dbReference>
<feature type="region of interest" description="Disordered" evidence="7">
    <location>
        <begin position="284"/>
        <end position="315"/>
    </location>
</feature>
<evidence type="ECO:0000313" key="10">
    <source>
        <dbReference type="Proteomes" id="UP000324897"/>
    </source>
</evidence>
<evidence type="ECO:0000313" key="9">
    <source>
        <dbReference type="EMBL" id="TVU01696.1"/>
    </source>
</evidence>
<dbReference type="InterPro" id="IPR003441">
    <property type="entry name" value="NAC-dom"/>
</dbReference>
<dbReference type="GO" id="GO:0005634">
    <property type="term" value="C:nucleus"/>
    <property type="evidence" value="ECO:0007669"/>
    <property type="project" value="UniProtKB-SubCell"/>
</dbReference>
<dbReference type="FunFam" id="2.170.150.80:FF:000001">
    <property type="entry name" value="NAC domain-containing protein 73"/>
    <property type="match status" value="1"/>
</dbReference>
<accession>A0A5J9SRV4</accession>
<dbReference type="Proteomes" id="UP000324897">
    <property type="component" value="Unassembled WGS sequence"/>
</dbReference>
<dbReference type="PANTHER" id="PTHR31079">
    <property type="entry name" value="NAC DOMAIN-CONTAINING PROTEIN 73"/>
    <property type="match status" value="1"/>
</dbReference>
<dbReference type="OrthoDB" id="2020306at2759"/>
<keyword evidence="3" id="KW-0238">DNA-binding</keyword>
<evidence type="ECO:0000256" key="6">
    <source>
        <dbReference type="ARBA" id="ARBA00023242"/>
    </source>
</evidence>
<evidence type="ECO:0000256" key="7">
    <source>
        <dbReference type="SAM" id="MobiDB-lite"/>
    </source>
</evidence>
<dbReference type="PROSITE" id="PS51005">
    <property type="entry name" value="NAC"/>
    <property type="match status" value="1"/>
</dbReference>
<dbReference type="Gramene" id="TVU01696">
    <property type="protein sequence ID" value="TVU01696"/>
    <property type="gene ID" value="EJB05_52853"/>
</dbReference>
<keyword evidence="10" id="KW-1185">Reference proteome</keyword>
<dbReference type="SUPFAM" id="SSF101941">
    <property type="entry name" value="NAC domain"/>
    <property type="match status" value="1"/>
</dbReference>
<evidence type="ECO:0000256" key="4">
    <source>
        <dbReference type="ARBA" id="ARBA00023159"/>
    </source>
</evidence>
<evidence type="ECO:0000256" key="1">
    <source>
        <dbReference type="ARBA" id="ARBA00004123"/>
    </source>
</evidence>
<evidence type="ECO:0000256" key="5">
    <source>
        <dbReference type="ARBA" id="ARBA00023163"/>
    </source>
</evidence>
<dbReference type="EMBL" id="RWGY01000403">
    <property type="protein sequence ID" value="TVU01696.1"/>
    <property type="molecule type" value="Genomic_DNA"/>
</dbReference>
<keyword evidence="5" id="KW-0804">Transcription</keyword>
<reference evidence="9 10" key="1">
    <citation type="journal article" date="2019" name="Sci. Rep.">
        <title>A high-quality genome of Eragrostis curvula grass provides insights into Poaceae evolution and supports new strategies to enhance forage quality.</title>
        <authorList>
            <person name="Carballo J."/>
            <person name="Santos B.A.C.M."/>
            <person name="Zappacosta D."/>
            <person name="Garbus I."/>
            <person name="Selva J.P."/>
            <person name="Gallo C.A."/>
            <person name="Diaz A."/>
            <person name="Albertini E."/>
            <person name="Caccamo M."/>
            <person name="Echenique V."/>
        </authorList>
    </citation>
    <scope>NUCLEOTIDE SEQUENCE [LARGE SCALE GENOMIC DNA]</scope>
    <source>
        <strain evidence="10">cv. Victoria</strain>
        <tissue evidence="9">Leaf</tissue>
    </source>
</reference>
<dbReference type="GO" id="GO:0045893">
    <property type="term" value="P:positive regulation of DNA-templated transcription"/>
    <property type="evidence" value="ECO:0007669"/>
    <property type="project" value="UniProtKB-ARBA"/>
</dbReference>
<proteinExistence type="predicted"/>
<dbReference type="PANTHER" id="PTHR31079:SF31">
    <property type="entry name" value="NAC DOMAIN-CONTAINING PROTEIN 75"/>
    <property type="match status" value="1"/>
</dbReference>
<evidence type="ECO:0000256" key="3">
    <source>
        <dbReference type="ARBA" id="ARBA00023125"/>
    </source>
</evidence>
<protein>
    <recommendedName>
        <fullName evidence="8">NAC domain-containing protein</fullName>
    </recommendedName>
</protein>
<evidence type="ECO:0000259" key="8">
    <source>
        <dbReference type="PROSITE" id="PS51005"/>
    </source>
</evidence>
<dbReference type="Gene3D" id="2.170.150.80">
    <property type="entry name" value="NAC domain"/>
    <property type="match status" value="1"/>
</dbReference>
<organism evidence="9 10">
    <name type="scientific">Eragrostis curvula</name>
    <name type="common">weeping love grass</name>
    <dbReference type="NCBI Taxonomy" id="38414"/>
    <lineage>
        <taxon>Eukaryota</taxon>
        <taxon>Viridiplantae</taxon>
        <taxon>Streptophyta</taxon>
        <taxon>Embryophyta</taxon>
        <taxon>Tracheophyta</taxon>
        <taxon>Spermatophyta</taxon>
        <taxon>Magnoliopsida</taxon>
        <taxon>Liliopsida</taxon>
        <taxon>Poales</taxon>
        <taxon>Poaceae</taxon>
        <taxon>PACMAD clade</taxon>
        <taxon>Chloridoideae</taxon>
        <taxon>Eragrostideae</taxon>
        <taxon>Eragrostidinae</taxon>
        <taxon>Eragrostis</taxon>
    </lineage>
</organism>
<name>A0A5J9SRV4_9POAL</name>
<comment type="subcellular location">
    <subcellularLocation>
        <location evidence="1">Nucleus</location>
    </subcellularLocation>
</comment>
<keyword evidence="2" id="KW-0805">Transcription regulation</keyword>
<keyword evidence="4" id="KW-0010">Activator</keyword>